<dbReference type="InterPro" id="IPR016024">
    <property type="entry name" value="ARM-type_fold"/>
</dbReference>
<dbReference type="STRING" id="1230905.A0A1G4K1V1"/>
<organism evidence="4 5">
    <name type="scientific">Lachancea mirantina</name>
    <dbReference type="NCBI Taxonomy" id="1230905"/>
    <lineage>
        <taxon>Eukaryota</taxon>
        <taxon>Fungi</taxon>
        <taxon>Dikarya</taxon>
        <taxon>Ascomycota</taxon>
        <taxon>Saccharomycotina</taxon>
        <taxon>Saccharomycetes</taxon>
        <taxon>Saccharomycetales</taxon>
        <taxon>Saccharomycetaceae</taxon>
        <taxon>Lachancea</taxon>
    </lineage>
</organism>
<dbReference type="InterPro" id="IPR049362">
    <property type="entry name" value="TTI1_rpt"/>
</dbReference>
<name>A0A1G4K1V1_9SACH</name>
<dbReference type="InterPro" id="IPR011989">
    <property type="entry name" value="ARM-like"/>
</dbReference>
<reference evidence="5" key="1">
    <citation type="submission" date="2016-03" db="EMBL/GenBank/DDBJ databases">
        <authorList>
            <person name="Devillers H."/>
        </authorList>
    </citation>
    <scope>NUCLEOTIDE SEQUENCE [LARGE SCALE GENOMIC DNA]</scope>
</reference>
<evidence type="ECO:0000259" key="3">
    <source>
        <dbReference type="Pfam" id="PF26245"/>
    </source>
</evidence>
<dbReference type="OrthoDB" id="6781668at2759"/>
<dbReference type="InterPro" id="IPR057566">
    <property type="entry name" value="TPR_TTI1_N"/>
</dbReference>
<feature type="domain" description="TEL2-interacting protein 1 second TPR" evidence="3">
    <location>
        <begin position="380"/>
        <end position="621"/>
    </location>
</feature>
<dbReference type="SUPFAM" id="SSF48371">
    <property type="entry name" value="ARM repeat"/>
    <property type="match status" value="1"/>
</dbReference>
<dbReference type="EMBL" id="LT598467">
    <property type="protein sequence ID" value="SCU97550.1"/>
    <property type="molecule type" value="Genomic_DNA"/>
</dbReference>
<dbReference type="InterPro" id="IPR052587">
    <property type="entry name" value="TELO2-interacting_protein_1"/>
</dbReference>
<dbReference type="PANTHER" id="PTHR18460:SF3">
    <property type="entry name" value="TELO2-INTERACTING PROTEIN 1 HOMOLOG"/>
    <property type="match status" value="1"/>
</dbReference>
<feature type="domain" description="TTI1 N-terminal TPR" evidence="1">
    <location>
        <begin position="9"/>
        <end position="367"/>
    </location>
</feature>
<dbReference type="GO" id="GO:0005737">
    <property type="term" value="C:cytoplasm"/>
    <property type="evidence" value="ECO:0007669"/>
    <property type="project" value="TreeGrafter"/>
</dbReference>
<evidence type="ECO:0000313" key="5">
    <source>
        <dbReference type="Proteomes" id="UP000191024"/>
    </source>
</evidence>
<dbReference type="Pfam" id="PF26245">
    <property type="entry name" value="TPR_TTI1_2nd_yeast"/>
    <property type="match status" value="1"/>
</dbReference>
<proteinExistence type="predicted"/>
<gene>
    <name evidence="4" type="ORF">LAMI_0F10484G</name>
</gene>
<dbReference type="Pfam" id="PF24181">
    <property type="entry name" value="TPR_TTI1_C"/>
    <property type="match status" value="1"/>
</dbReference>
<evidence type="ECO:0000259" key="2">
    <source>
        <dbReference type="Pfam" id="PF24181"/>
    </source>
</evidence>
<dbReference type="InterPro" id="IPR016441">
    <property type="entry name" value="Tti1"/>
</dbReference>
<dbReference type="Pfam" id="PF24173">
    <property type="entry name" value="TPR_TTI1_N"/>
    <property type="match status" value="1"/>
</dbReference>
<dbReference type="PIRSF" id="PIRSF005250">
    <property type="entry name" value="UCP005250"/>
    <property type="match status" value="1"/>
</dbReference>
<feature type="domain" description="TTI1 C-terminal TPR" evidence="2">
    <location>
        <begin position="784"/>
        <end position="940"/>
    </location>
</feature>
<sequence>MSIDVAIAFQKVKPICVELSRHAFLPPQHFNPSSKELLKSLHNLNKELENIANDASALSPKFADYVFVPIASLFKQESLDVPHVRELLLIISHLTSLCWSTPGSFPQSLSRQLFPLITFLISSDKHNAGLNAKGTSFQLAAAKILETVYASLAIQKRHNIYDFFSEPNNLPALGHSVTILLDILVHKGEDKEVGEAVLKALDVLYREAINDGEVLSFILPGNVSSIAKLFVKPGVTVNYKVICKSLDLLEFLLTVVYSDTDLEARNETFTIEQIVEAGHLSPITVMTANSTSAKSGKVHRDTKWLQATSAQVKLALEGVMEKLKKRNNMNIIKALANFAKAVLLNCTNSLANCRELLLTVLFDTSGDQTLSAFDGFQAAAVKSMLETDTSRIGHFIQSDDDSGMTRIKRATEYLANSNYLEDELVPKVVYAIKDGMIQFLEQKRLRMNDTKLIEQGGGIIIHQNLLALDSESFPLIPTLPNNFTLSLVSLVQLLGSVINEAQFCDVVDQILGEEETSHYLQAAISVWMGSLLMVGQSGLKRQIDPHVDEFLDFGTEGAELAGAPLGCCYSLLEECSAIITELTRNKPSLSKPSEMCVSLSLEGIKLLSESMGENFRDELIDYLFPVIDCLASTSPIIRSFARSAVQSIADNLYKGSVRDLLLDNTDYLVDAISSFLNNCVTDRVATVLMVLFQIGGYDVVQRSQDVLQTLFRLVDSYHGYTELCMDCFQLFDLILSQINSLYVVESVRQLPSSKEFKTSSFSPWGIQSMNDLMTILDRPKTEDSSVVELEDDKYEERVSGFQDYFDQKLRQADSDDEDDDDTMENGNQLMEPVQVESHDAWLSPIPLESYRLLLQIFGYGERLLMHDSKPLRAHILRSMERMAPLLETQHNSYLPQVASSWNAVVECSLSEDYTLATASFRTLRAFITTAGDFLTKRFIDLWTTYKRKSPVVRHTIEFVSTANGLSIPREFPMVIKEALISLAELLLEGICKSELHISDTLQQEMLRQCLIVLPKEHIQSKSLHLGDIAESLNYTIKSTKTI</sequence>
<dbReference type="AlphaFoldDB" id="A0A1G4K1V1"/>
<evidence type="ECO:0000313" key="4">
    <source>
        <dbReference type="EMBL" id="SCU97550.1"/>
    </source>
</evidence>
<protein>
    <submittedName>
        <fullName evidence="4">LAMI_0F10484g1_1</fullName>
    </submittedName>
</protein>
<dbReference type="InterPro" id="IPR057567">
    <property type="entry name" value="TPR_TTI1_C"/>
</dbReference>
<dbReference type="Proteomes" id="UP000191024">
    <property type="component" value="Chromosome F"/>
</dbReference>
<dbReference type="InterPro" id="IPR059075">
    <property type="entry name" value="TPR_TTI1_2nd_yeast"/>
</dbReference>
<dbReference type="PANTHER" id="PTHR18460">
    <property type="entry name" value="TEL2 INTERACTING PROTEIN 1 TTI1 FAMILY MEMBER"/>
    <property type="match status" value="1"/>
</dbReference>
<evidence type="ECO:0000259" key="1">
    <source>
        <dbReference type="Pfam" id="PF24173"/>
    </source>
</evidence>
<accession>A0A1G4K1V1</accession>
<dbReference type="Gene3D" id="1.25.10.10">
    <property type="entry name" value="Leucine-rich Repeat Variant"/>
    <property type="match status" value="1"/>
</dbReference>
<keyword evidence="5" id="KW-1185">Reference proteome</keyword>
<dbReference type="Pfam" id="PF21547">
    <property type="entry name" value="TTI1"/>
    <property type="match status" value="1"/>
</dbReference>